<name>J0QQ20_9HYPH</name>
<proteinExistence type="predicted"/>
<dbReference type="Gene3D" id="2.40.160.50">
    <property type="entry name" value="membrane protein fhac: a member of the omp85/tpsb transporter family"/>
    <property type="match status" value="1"/>
</dbReference>
<organism evidence="6 7">
    <name type="scientific">Cardidatus Bartonella washoeensis 085-0475</name>
    <dbReference type="NCBI Taxonomy" id="1094564"/>
    <lineage>
        <taxon>Bacteria</taxon>
        <taxon>Pseudomonadati</taxon>
        <taxon>Pseudomonadota</taxon>
        <taxon>Alphaproteobacteria</taxon>
        <taxon>Hyphomicrobiales</taxon>
        <taxon>Bartonellaceae</taxon>
        <taxon>Bartonella</taxon>
    </lineage>
</organism>
<sequence>MFIFFFDVIYKDVIVLKVSDLMICRTGILLKSGIIRSVFIGLCFVFAFPQPLVAFELFGIPLFGRKKINSSSNFSGTEKFYTVDVVPSPGASLEGVKIVKSVSSLVADKDKALSSASGLLAKARSDYRAILSALYADGRYGGVISIKINGLEAADLSPVTQLPAQSHIVITIDAGPRYVFSVAGIDQVAPFLKYKPNKMHTIEELGYKVGTVAKSETILKAERWAVEGWRRQGYAKAKVVNSEVVADHAARLIDAQIAVDPGVEAYYGPLNVRNVSKKPRVDSAYIAWMTGLKLGQKYDSDKLAKANERLARLNVFRAVNIREADTINSDGSLPLTLVLEERKPRRFGAGGSYSTLDGAGFEAYWMHNNLFGHAERIKIETKISGVGSNKEQSYNFKNFDYLFGGTFIKPGTLTPDTDFRTELKVQQDVLDNYTTKAIRGKIGITHIFNNDLSGQVAVEVSNGYSRDVYLGSRHFTTIGLPSGLIFDNRDNKFNATKGFYSEALVEPFYEMRFSSFVAKMTVEGRSYWTLDEKDRFVFAARAKLGTIIGSDAAYVPSDTLFFAGGGGSVRGYAYRNIGIKTENNAVFGGRALVEGSAELRFSLNDKIGFVSFLDGGLVGEKARFDFSQKIKWGAGIGGRYMTGLGPLRIDLAFPLKREKGDPRVGFYVGIGQAF</sequence>
<dbReference type="HOGENOM" id="CLU_018618_0_1_5"/>
<dbReference type="InterPro" id="IPR039910">
    <property type="entry name" value="D15-like"/>
</dbReference>
<dbReference type="Pfam" id="PF01103">
    <property type="entry name" value="Omp85"/>
    <property type="match status" value="1"/>
</dbReference>
<keyword evidence="4" id="KW-1133">Transmembrane helix</keyword>
<evidence type="ECO:0000256" key="1">
    <source>
        <dbReference type="ARBA" id="ARBA00004370"/>
    </source>
</evidence>
<evidence type="ECO:0000256" key="4">
    <source>
        <dbReference type="SAM" id="Phobius"/>
    </source>
</evidence>
<evidence type="ECO:0000313" key="7">
    <source>
        <dbReference type="Proteomes" id="UP000002646"/>
    </source>
</evidence>
<comment type="caution">
    <text evidence="6">The sequence shown here is derived from an EMBL/GenBank/DDBJ whole genome shotgun (WGS) entry which is preliminary data.</text>
</comment>
<dbReference type="Proteomes" id="UP000002646">
    <property type="component" value="Unassembled WGS sequence"/>
</dbReference>
<evidence type="ECO:0000256" key="3">
    <source>
        <dbReference type="ARBA" id="ARBA00023136"/>
    </source>
</evidence>
<dbReference type="AlphaFoldDB" id="J0QQ20"/>
<dbReference type="PANTHER" id="PTHR12815">
    <property type="entry name" value="SORTING AND ASSEMBLY MACHINERY SAMM50 PROTEIN FAMILY MEMBER"/>
    <property type="match status" value="1"/>
</dbReference>
<evidence type="ECO:0000313" key="6">
    <source>
        <dbReference type="EMBL" id="EJF85119.1"/>
    </source>
</evidence>
<evidence type="ECO:0000256" key="2">
    <source>
        <dbReference type="ARBA" id="ARBA00022452"/>
    </source>
</evidence>
<accession>J0QQ20</accession>
<feature type="transmembrane region" description="Helical" evidence="4">
    <location>
        <begin position="38"/>
        <end position="63"/>
    </location>
</feature>
<protein>
    <recommendedName>
        <fullName evidence="5">Bacterial surface antigen (D15) domain-containing protein</fullName>
    </recommendedName>
</protein>
<comment type="subcellular location">
    <subcellularLocation>
        <location evidence="1">Membrane</location>
    </subcellularLocation>
</comment>
<dbReference type="Gene3D" id="3.10.20.310">
    <property type="entry name" value="membrane protein fhac"/>
    <property type="match status" value="1"/>
</dbReference>
<dbReference type="EMBL" id="AILX01000012">
    <property type="protein sequence ID" value="EJF85119.1"/>
    <property type="molecule type" value="Genomic_DNA"/>
</dbReference>
<dbReference type="PANTHER" id="PTHR12815:SF42">
    <property type="entry name" value="BACTERIAL SURFACE ANTIGEN (D15) DOMAIN-CONTAINING PROTEIN"/>
    <property type="match status" value="1"/>
</dbReference>
<feature type="domain" description="Bacterial surface antigen (D15)" evidence="5">
    <location>
        <begin position="369"/>
        <end position="674"/>
    </location>
</feature>
<dbReference type="PATRIC" id="fig|1094564.3.peg.1150"/>
<gene>
    <name evidence="6" type="ORF">MCW_01005</name>
</gene>
<dbReference type="InterPro" id="IPR000184">
    <property type="entry name" value="Bac_surfAg_D15"/>
</dbReference>
<dbReference type="GO" id="GO:0019867">
    <property type="term" value="C:outer membrane"/>
    <property type="evidence" value="ECO:0007669"/>
    <property type="project" value="InterPro"/>
</dbReference>
<keyword evidence="4" id="KW-0812">Transmembrane</keyword>
<keyword evidence="2" id="KW-1134">Transmembrane beta strand</keyword>
<reference evidence="6 7" key="1">
    <citation type="submission" date="2012-03" db="EMBL/GenBank/DDBJ databases">
        <title>The Genome Sequence of Bartonella washoensis 085-0475.</title>
        <authorList>
            <consortium name="The Broad Institute Genome Sequencing Platform"/>
            <consortium name="The Broad Institute Genome Sequencing Center for Infectious Disease"/>
            <person name="Feldgarden M."/>
            <person name="Kirby J."/>
            <person name="Kosoy M."/>
            <person name="Birtles R."/>
            <person name="Probert W.S."/>
            <person name="Chiaraviglio L."/>
            <person name="Young S.K."/>
            <person name="Zeng Q."/>
            <person name="Gargeya S."/>
            <person name="Fitzgerald M."/>
            <person name="Haas B."/>
            <person name="Abouelleil A."/>
            <person name="Alvarado L."/>
            <person name="Arachchi H.M."/>
            <person name="Berlin A."/>
            <person name="Chapman S.B."/>
            <person name="Gearin G."/>
            <person name="Goldberg J."/>
            <person name="Griggs A."/>
            <person name="Gujja S."/>
            <person name="Hansen M."/>
            <person name="Heiman D."/>
            <person name="Howarth C."/>
            <person name="Larimer J."/>
            <person name="Lui A."/>
            <person name="MacDonald P.J.P."/>
            <person name="McCowen C."/>
            <person name="Montmayeur A."/>
            <person name="Murphy C."/>
            <person name="Neiman D."/>
            <person name="Pearson M."/>
            <person name="Priest M."/>
            <person name="Roberts A."/>
            <person name="Saif S."/>
            <person name="Shea T."/>
            <person name="Sisk P."/>
            <person name="Stolte C."/>
            <person name="Sykes S."/>
            <person name="Wortman J."/>
            <person name="Nusbaum C."/>
            <person name="Birren B."/>
        </authorList>
    </citation>
    <scope>NUCLEOTIDE SEQUENCE [LARGE SCALE GENOMIC DNA]</scope>
    <source>
        <strain evidence="6 7">085-0475</strain>
    </source>
</reference>
<keyword evidence="3 4" id="KW-0472">Membrane</keyword>
<evidence type="ECO:0000259" key="5">
    <source>
        <dbReference type="Pfam" id="PF01103"/>
    </source>
</evidence>